<keyword evidence="1" id="KW-1133">Transmembrane helix</keyword>
<gene>
    <name evidence="2" type="ORF">DFH05DRAFT_1526956</name>
</gene>
<evidence type="ECO:0000256" key="1">
    <source>
        <dbReference type="SAM" id="Phobius"/>
    </source>
</evidence>
<dbReference type="EMBL" id="JANVFU010000010">
    <property type="protein sequence ID" value="KAJ3742417.1"/>
    <property type="molecule type" value="Genomic_DNA"/>
</dbReference>
<keyword evidence="1" id="KW-0472">Membrane</keyword>
<accession>A0A9W8NX67</accession>
<keyword evidence="3" id="KW-1185">Reference proteome</keyword>
<keyword evidence="1" id="KW-0812">Transmembrane</keyword>
<organism evidence="2 3">
    <name type="scientific">Lentinula detonsa</name>
    <dbReference type="NCBI Taxonomy" id="2804962"/>
    <lineage>
        <taxon>Eukaryota</taxon>
        <taxon>Fungi</taxon>
        <taxon>Dikarya</taxon>
        <taxon>Basidiomycota</taxon>
        <taxon>Agaricomycotina</taxon>
        <taxon>Agaricomycetes</taxon>
        <taxon>Agaricomycetidae</taxon>
        <taxon>Agaricales</taxon>
        <taxon>Marasmiineae</taxon>
        <taxon>Omphalotaceae</taxon>
        <taxon>Lentinula</taxon>
    </lineage>
</organism>
<sequence length="70" mass="7521">MNAPNAQGKPSKTTFRNLALGFSGAMFIAAFALYASKKHVEGRRKTELASYEAELAQAKLQSSMSSSPKP</sequence>
<dbReference type="AlphaFoldDB" id="A0A9W8NX67"/>
<proteinExistence type="predicted"/>
<comment type="caution">
    <text evidence="2">The sequence shown here is derived from an EMBL/GenBank/DDBJ whole genome shotgun (WGS) entry which is preliminary data.</text>
</comment>
<feature type="transmembrane region" description="Helical" evidence="1">
    <location>
        <begin position="18"/>
        <end position="35"/>
    </location>
</feature>
<dbReference type="Proteomes" id="UP001142393">
    <property type="component" value="Unassembled WGS sequence"/>
</dbReference>
<protein>
    <submittedName>
        <fullName evidence="2">Uncharacterized protein</fullName>
    </submittedName>
</protein>
<evidence type="ECO:0000313" key="2">
    <source>
        <dbReference type="EMBL" id="KAJ3742417.1"/>
    </source>
</evidence>
<evidence type="ECO:0000313" key="3">
    <source>
        <dbReference type="Proteomes" id="UP001142393"/>
    </source>
</evidence>
<name>A0A9W8NX67_9AGAR</name>
<reference evidence="2 3" key="1">
    <citation type="journal article" date="2023" name="Proc. Natl. Acad. Sci. U.S.A.">
        <title>A global phylogenomic analysis of the shiitake genus Lentinula.</title>
        <authorList>
            <person name="Sierra-Patev S."/>
            <person name="Min B."/>
            <person name="Naranjo-Ortiz M."/>
            <person name="Looney B."/>
            <person name="Konkel Z."/>
            <person name="Slot J.C."/>
            <person name="Sakamoto Y."/>
            <person name="Steenwyk J.L."/>
            <person name="Rokas A."/>
            <person name="Carro J."/>
            <person name="Camarero S."/>
            <person name="Ferreira P."/>
            <person name="Molpeceres G."/>
            <person name="Ruiz-Duenas F.J."/>
            <person name="Serrano A."/>
            <person name="Henrissat B."/>
            <person name="Drula E."/>
            <person name="Hughes K.W."/>
            <person name="Mata J.L."/>
            <person name="Ishikawa N.K."/>
            <person name="Vargas-Isla R."/>
            <person name="Ushijima S."/>
            <person name="Smith C.A."/>
            <person name="Donoghue J."/>
            <person name="Ahrendt S."/>
            <person name="Andreopoulos W."/>
            <person name="He G."/>
            <person name="LaButti K."/>
            <person name="Lipzen A."/>
            <person name="Ng V."/>
            <person name="Riley R."/>
            <person name="Sandor L."/>
            <person name="Barry K."/>
            <person name="Martinez A.T."/>
            <person name="Xiao Y."/>
            <person name="Gibbons J.G."/>
            <person name="Terashima K."/>
            <person name="Grigoriev I.V."/>
            <person name="Hibbett D."/>
        </authorList>
    </citation>
    <scope>NUCLEOTIDE SEQUENCE [LARGE SCALE GENOMIC DNA]</scope>
    <source>
        <strain evidence="2 3">TFB7810</strain>
    </source>
</reference>